<feature type="transmembrane region" description="Helical" evidence="2">
    <location>
        <begin position="16"/>
        <end position="35"/>
    </location>
</feature>
<evidence type="ECO:0000259" key="3">
    <source>
        <dbReference type="Pfam" id="PF20684"/>
    </source>
</evidence>
<evidence type="ECO:0000256" key="2">
    <source>
        <dbReference type="SAM" id="Phobius"/>
    </source>
</evidence>
<dbReference type="Pfam" id="PF20684">
    <property type="entry name" value="Fung_rhodopsin"/>
    <property type="match status" value="1"/>
</dbReference>
<dbReference type="GeneID" id="63757598"/>
<keyword evidence="2" id="KW-1133">Transmembrane helix</keyword>
<accession>A0A1L9TRP9</accession>
<sequence>MGRFANIDTWDPAVNVTNWLLVVVAGLSVLIRLGTKLWIFQRLTSDDYLIIAALVFCIGQSASISIAIEHGYGYHFATVSSHDFNQVMKSQYSAYILYIASLCLSKLSLCTFIRNLTPVHKDHFQAAILQIVIIALGITGVLGTAFQCHPPRTWDYMHGECINLRAWNYFVSVANIVTDAMIVSQALALIFGIQATWKKKLMFASIFLSRIFVILATIAEMVLLQHRHNSGSSAGQDPDQDTDPDPTYDYCASTIATQVVQCASIVTACWGQLKPFLNQLKSNGLRIRGVEYQSTTWPRGKSHSSKSRSYGASGRHGSGNRGERGEQHELVPVAAAGRNLTTVEAEASRAWDADSQSSQVGIIRETRTWVVSGHDGRAHSHQS</sequence>
<keyword evidence="5" id="KW-1185">Reference proteome</keyword>
<evidence type="ECO:0000313" key="5">
    <source>
        <dbReference type="Proteomes" id="UP000184356"/>
    </source>
</evidence>
<dbReference type="PANTHER" id="PTHR38794">
    <property type="entry name" value="INTEGRAL MEMBRANE PROTEIN"/>
    <property type="match status" value="1"/>
</dbReference>
<feature type="transmembrane region" description="Helical" evidence="2">
    <location>
        <begin position="92"/>
        <end position="114"/>
    </location>
</feature>
<evidence type="ECO:0000256" key="1">
    <source>
        <dbReference type="SAM" id="MobiDB-lite"/>
    </source>
</evidence>
<feature type="region of interest" description="Disordered" evidence="1">
    <location>
        <begin position="296"/>
        <end position="327"/>
    </location>
</feature>
<protein>
    <recommendedName>
        <fullName evidence="3">Rhodopsin domain-containing protein</fullName>
    </recommendedName>
</protein>
<feature type="domain" description="Rhodopsin" evidence="3">
    <location>
        <begin position="31"/>
        <end position="278"/>
    </location>
</feature>
<dbReference type="OrthoDB" id="3918601at2759"/>
<dbReference type="InterPro" id="IPR049326">
    <property type="entry name" value="Rhodopsin_dom_fungi"/>
</dbReference>
<reference evidence="5" key="1">
    <citation type="journal article" date="2017" name="Genome Biol.">
        <title>Comparative genomics reveals high biological diversity and specific adaptations in the industrially and medically important fungal genus Aspergillus.</title>
        <authorList>
            <person name="de Vries R.P."/>
            <person name="Riley R."/>
            <person name="Wiebenga A."/>
            <person name="Aguilar-Osorio G."/>
            <person name="Amillis S."/>
            <person name="Uchima C.A."/>
            <person name="Anderluh G."/>
            <person name="Asadollahi M."/>
            <person name="Askin M."/>
            <person name="Barry K."/>
            <person name="Battaglia E."/>
            <person name="Bayram O."/>
            <person name="Benocci T."/>
            <person name="Braus-Stromeyer S.A."/>
            <person name="Caldana C."/>
            <person name="Canovas D."/>
            <person name="Cerqueira G.C."/>
            <person name="Chen F."/>
            <person name="Chen W."/>
            <person name="Choi C."/>
            <person name="Clum A."/>
            <person name="Dos Santos R.A."/>
            <person name="Damasio A.R."/>
            <person name="Diallinas G."/>
            <person name="Emri T."/>
            <person name="Fekete E."/>
            <person name="Flipphi M."/>
            <person name="Freyberg S."/>
            <person name="Gallo A."/>
            <person name="Gournas C."/>
            <person name="Habgood R."/>
            <person name="Hainaut M."/>
            <person name="Harispe M.L."/>
            <person name="Henrissat B."/>
            <person name="Hilden K.S."/>
            <person name="Hope R."/>
            <person name="Hossain A."/>
            <person name="Karabika E."/>
            <person name="Karaffa L."/>
            <person name="Karanyi Z."/>
            <person name="Krasevec N."/>
            <person name="Kuo A."/>
            <person name="Kusch H."/>
            <person name="LaButti K."/>
            <person name="Lagendijk E.L."/>
            <person name="Lapidus A."/>
            <person name="Levasseur A."/>
            <person name="Lindquist E."/>
            <person name="Lipzen A."/>
            <person name="Logrieco A.F."/>
            <person name="MacCabe A."/>
            <person name="Maekelae M.R."/>
            <person name="Malavazi I."/>
            <person name="Melin P."/>
            <person name="Meyer V."/>
            <person name="Mielnichuk N."/>
            <person name="Miskei M."/>
            <person name="Molnar A.P."/>
            <person name="Mule G."/>
            <person name="Ngan C.Y."/>
            <person name="Orejas M."/>
            <person name="Orosz E."/>
            <person name="Ouedraogo J.P."/>
            <person name="Overkamp K.M."/>
            <person name="Park H.-S."/>
            <person name="Perrone G."/>
            <person name="Piumi F."/>
            <person name="Punt P.J."/>
            <person name="Ram A.F."/>
            <person name="Ramon A."/>
            <person name="Rauscher S."/>
            <person name="Record E."/>
            <person name="Riano-Pachon D.M."/>
            <person name="Robert V."/>
            <person name="Roehrig J."/>
            <person name="Ruller R."/>
            <person name="Salamov A."/>
            <person name="Salih N.S."/>
            <person name="Samson R.A."/>
            <person name="Sandor E."/>
            <person name="Sanguinetti M."/>
            <person name="Schuetze T."/>
            <person name="Sepcic K."/>
            <person name="Shelest E."/>
            <person name="Sherlock G."/>
            <person name="Sophianopoulou V."/>
            <person name="Squina F.M."/>
            <person name="Sun H."/>
            <person name="Susca A."/>
            <person name="Todd R.B."/>
            <person name="Tsang A."/>
            <person name="Unkles S.E."/>
            <person name="van de Wiele N."/>
            <person name="van Rossen-Uffink D."/>
            <person name="Oliveira J.V."/>
            <person name="Vesth T.C."/>
            <person name="Visser J."/>
            <person name="Yu J.-H."/>
            <person name="Zhou M."/>
            <person name="Andersen M.R."/>
            <person name="Archer D.B."/>
            <person name="Baker S.E."/>
            <person name="Benoit I."/>
            <person name="Brakhage A.A."/>
            <person name="Braus G.H."/>
            <person name="Fischer R."/>
            <person name="Frisvad J.C."/>
            <person name="Goldman G.H."/>
            <person name="Houbraken J."/>
            <person name="Oakley B."/>
            <person name="Pocsi I."/>
            <person name="Scazzocchio C."/>
            <person name="Seiboth B."/>
            <person name="vanKuyk P.A."/>
            <person name="Wortman J."/>
            <person name="Dyer P.S."/>
            <person name="Grigoriev I.V."/>
        </authorList>
    </citation>
    <scope>NUCLEOTIDE SEQUENCE [LARGE SCALE GENOMIC DNA]</scope>
    <source>
        <strain evidence="5">CBS 593.65</strain>
    </source>
</reference>
<keyword evidence="2" id="KW-0812">Transmembrane</keyword>
<proteinExistence type="predicted"/>
<dbReference type="RefSeq" id="XP_040705908.1">
    <property type="nucleotide sequence ID" value="XM_040841525.1"/>
</dbReference>
<name>A0A1L9TRP9_9EURO</name>
<keyword evidence="2" id="KW-0472">Membrane</keyword>
<feature type="transmembrane region" description="Helical" evidence="2">
    <location>
        <begin position="47"/>
        <end position="72"/>
    </location>
</feature>
<feature type="transmembrane region" description="Helical" evidence="2">
    <location>
        <begin position="126"/>
        <end position="146"/>
    </location>
</feature>
<dbReference type="VEuPathDB" id="FungiDB:ASPSYDRAFT_145505"/>
<dbReference type="AlphaFoldDB" id="A0A1L9TRP9"/>
<evidence type="ECO:0000313" key="4">
    <source>
        <dbReference type="EMBL" id="OJJ62102.1"/>
    </source>
</evidence>
<dbReference type="EMBL" id="KV878583">
    <property type="protein sequence ID" value="OJJ62102.1"/>
    <property type="molecule type" value="Genomic_DNA"/>
</dbReference>
<dbReference type="Proteomes" id="UP000184356">
    <property type="component" value="Unassembled WGS sequence"/>
</dbReference>
<feature type="transmembrane region" description="Helical" evidence="2">
    <location>
        <begin position="203"/>
        <end position="224"/>
    </location>
</feature>
<gene>
    <name evidence="4" type="ORF">ASPSYDRAFT_145505</name>
</gene>
<organism evidence="4 5">
    <name type="scientific">Aspergillus sydowii CBS 593.65</name>
    <dbReference type="NCBI Taxonomy" id="1036612"/>
    <lineage>
        <taxon>Eukaryota</taxon>
        <taxon>Fungi</taxon>
        <taxon>Dikarya</taxon>
        <taxon>Ascomycota</taxon>
        <taxon>Pezizomycotina</taxon>
        <taxon>Eurotiomycetes</taxon>
        <taxon>Eurotiomycetidae</taxon>
        <taxon>Eurotiales</taxon>
        <taxon>Aspergillaceae</taxon>
        <taxon>Aspergillus</taxon>
        <taxon>Aspergillus subgen. Nidulantes</taxon>
    </lineage>
</organism>
<dbReference type="PANTHER" id="PTHR38794:SF2">
    <property type="entry name" value="INTEGRAL MEMBRANE PROTEIN"/>
    <property type="match status" value="1"/>
</dbReference>
<feature type="transmembrane region" description="Helical" evidence="2">
    <location>
        <begin position="166"/>
        <end position="191"/>
    </location>
</feature>